<dbReference type="EMBL" id="MU853753">
    <property type="protein sequence ID" value="KAK3945932.1"/>
    <property type="molecule type" value="Genomic_DNA"/>
</dbReference>
<keyword evidence="3" id="KW-1185">Reference proteome</keyword>
<dbReference type="AlphaFoldDB" id="A0AAN6S9D9"/>
<protein>
    <recommendedName>
        <fullName evidence="4">Secreted protein</fullName>
    </recommendedName>
</protein>
<comment type="caution">
    <text evidence="2">The sequence shown here is derived from an EMBL/GenBank/DDBJ whole genome shotgun (WGS) entry which is preliminary data.</text>
</comment>
<keyword evidence="1" id="KW-0732">Signal</keyword>
<evidence type="ECO:0000313" key="2">
    <source>
        <dbReference type="EMBL" id="KAK3945932.1"/>
    </source>
</evidence>
<proteinExistence type="predicted"/>
<sequence length="74" mass="8468">MILQAPRIAHSFLLLSTGLHALGVSLRSEDILCAPYYSSCRTERRRSQVLLQEVCSLLCPSWCNDQPYEKVDER</sequence>
<accession>A0AAN6S9D9</accession>
<name>A0AAN6S9D9_9PEZI</name>
<evidence type="ECO:0000313" key="3">
    <source>
        <dbReference type="Proteomes" id="UP001303473"/>
    </source>
</evidence>
<evidence type="ECO:0000256" key="1">
    <source>
        <dbReference type="SAM" id="SignalP"/>
    </source>
</evidence>
<dbReference type="Proteomes" id="UP001303473">
    <property type="component" value="Unassembled WGS sequence"/>
</dbReference>
<gene>
    <name evidence="2" type="ORF">QBC46DRAFT_370364</name>
</gene>
<organism evidence="2 3">
    <name type="scientific">Diplogelasinospora grovesii</name>
    <dbReference type="NCBI Taxonomy" id="303347"/>
    <lineage>
        <taxon>Eukaryota</taxon>
        <taxon>Fungi</taxon>
        <taxon>Dikarya</taxon>
        <taxon>Ascomycota</taxon>
        <taxon>Pezizomycotina</taxon>
        <taxon>Sordariomycetes</taxon>
        <taxon>Sordariomycetidae</taxon>
        <taxon>Sordariales</taxon>
        <taxon>Diplogelasinosporaceae</taxon>
        <taxon>Diplogelasinospora</taxon>
    </lineage>
</organism>
<feature type="signal peptide" evidence="1">
    <location>
        <begin position="1"/>
        <end position="21"/>
    </location>
</feature>
<evidence type="ECO:0008006" key="4">
    <source>
        <dbReference type="Google" id="ProtNLM"/>
    </source>
</evidence>
<reference evidence="3" key="1">
    <citation type="journal article" date="2023" name="Mol. Phylogenet. Evol.">
        <title>Genome-scale phylogeny and comparative genomics of the fungal order Sordariales.</title>
        <authorList>
            <person name="Hensen N."/>
            <person name="Bonometti L."/>
            <person name="Westerberg I."/>
            <person name="Brannstrom I.O."/>
            <person name="Guillou S."/>
            <person name="Cros-Aarteil S."/>
            <person name="Calhoun S."/>
            <person name="Haridas S."/>
            <person name="Kuo A."/>
            <person name="Mondo S."/>
            <person name="Pangilinan J."/>
            <person name="Riley R."/>
            <person name="LaButti K."/>
            <person name="Andreopoulos B."/>
            <person name="Lipzen A."/>
            <person name="Chen C."/>
            <person name="Yan M."/>
            <person name="Daum C."/>
            <person name="Ng V."/>
            <person name="Clum A."/>
            <person name="Steindorff A."/>
            <person name="Ohm R.A."/>
            <person name="Martin F."/>
            <person name="Silar P."/>
            <person name="Natvig D.O."/>
            <person name="Lalanne C."/>
            <person name="Gautier V."/>
            <person name="Ament-Velasquez S.L."/>
            <person name="Kruys A."/>
            <person name="Hutchinson M.I."/>
            <person name="Powell A.J."/>
            <person name="Barry K."/>
            <person name="Miller A.N."/>
            <person name="Grigoriev I.V."/>
            <person name="Debuchy R."/>
            <person name="Gladieux P."/>
            <person name="Hiltunen Thoren M."/>
            <person name="Johannesson H."/>
        </authorList>
    </citation>
    <scope>NUCLEOTIDE SEQUENCE [LARGE SCALE GENOMIC DNA]</scope>
    <source>
        <strain evidence="3">CBS 340.73</strain>
    </source>
</reference>
<feature type="chain" id="PRO_5042882623" description="Secreted protein" evidence="1">
    <location>
        <begin position="22"/>
        <end position="74"/>
    </location>
</feature>